<keyword evidence="3 4" id="KW-0408">Iron</keyword>
<dbReference type="AlphaFoldDB" id="A0A8J5WJ30"/>
<dbReference type="OrthoDB" id="288590at2759"/>
<feature type="domain" description="Fe2OG dioxygenase" evidence="5">
    <location>
        <begin position="210"/>
        <end position="285"/>
    </location>
</feature>
<keyword evidence="2 4" id="KW-0479">Metal-binding</keyword>
<evidence type="ECO:0000256" key="1">
    <source>
        <dbReference type="ARBA" id="ARBA00008056"/>
    </source>
</evidence>
<proteinExistence type="inferred from homology"/>
<dbReference type="InterPro" id="IPR005123">
    <property type="entry name" value="Oxoglu/Fe-dep_dioxygenase_dom"/>
</dbReference>
<evidence type="ECO:0000313" key="6">
    <source>
        <dbReference type="EMBL" id="KAG8089767.1"/>
    </source>
</evidence>
<comment type="caution">
    <text evidence="6">The sequence shown here is derived from an EMBL/GenBank/DDBJ whole genome shotgun (WGS) entry which is preliminary data.</text>
</comment>
<gene>
    <name evidence="6" type="ORF">GUJ93_ZPchr0011g28208</name>
</gene>
<protein>
    <recommendedName>
        <fullName evidence="5">Fe2OG dioxygenase domain-containing protein</fullName>
    </recommendedName>
</protein>
<dbReference type="EMBL" id="JAAALK010000081">
    <property type="protein sequence ID" value="KAG8089767.1"/>
    <property type="molecule type" value="Genomic_DNA"/>
</dbReference>
<reference evidence="6" key="2">
    <citation type="submission" date="2021-02" db="EMBL/GenBank/DDBJ databases">
        <authorList>
            <person name="Kimball J.A."/>
            <person name="Haas M.W."/>
            <person name="Macchietto M."/>
            <person name="Kono T."/>
            <person name="Duquette J."/>
            <person name="Shao M."/>
        </authorList>
    </citation>
    <scope>NUCLEOTIDE SEQUENCE</scope>
    <source>
        <tissue evidence="6">Fresh leaf tissue</tissue>
    </source>
</reference>
<organism evidence="6 7">
    <name type="scientific">Zizania palustris</name>
    <name type="common">Northern wild rice</name>
    <dbReference type="NCBI Taxonomy" id="103762"/>
    <lineage>
        <taxon>Eukaryota</taxon>
        <taxon>Viridiplantae</taxon>
        <taxon>Streptophyta</taxon>
        <taxon>Embryophyta</taxon>
        <taxon>Tracheophyta</taxon>
        <taxon>Spermatophyta</taxon>
        <taxon>Magnoliopsida</taxon>
        <taxon>Liliopsida</taxon>
        <taxon>Poales</taxon>
        <taxon>Poaceae</taxon>
        <taxon>BOP clade</taxon>
        <taxon>Oryzoideae</taxon>
        <taxon>Oryzeae</taxon>
        <taxon>Zizaniinae</taxon>
        <taxon>Zizania</taxon>
    </lineage>
</organism>
<comment type="similarity">
    <text evidence="1 4">Belongs to the iron/ascorbate-dependent oxidoreductase family.</text>
</comment>
<evidence type="ECO:0000313" key="7">
    <source>
        <dbReference type="Proteomes" id="UP000729402"/>
    </source>
</evidence>
<dbReference type="InterPro" id="IPR026992">
    <property type="entry name" value="DIOX_N"/>
</dbReference>
<dbReference type="InterPro" id="IPR044861">
    <property type="entry name" value="IPNS-like_FE2OG_OXY"/>
</dbReference>
<dbReference type="InterPro" id="IPR050295">
    <property type="entry name" value="Plant_2OG-oxidoreductases"/>
</dbReference>
<dbReference type="Pfam" id="PF14226">
    <property type="entry name" value="DIOX_N"/>
    <property type="match status" value="1"/>
</dbReference>
<evidence type="ECO:0000256" key="2">
    <source>
        <dbReference type="ARBA" id="ARBA00022723"/>
    </source>
</evidence>
<name>A0A8J5WJ30_ZIZPA</name>
<keyword evidence="7" id="KW-1185">Reference proteome</keyword>
<keyword evidence="4" id="KW-0560">Oxidoreductase</keyword>
<evidence type="ECO:0000259" key="5">
    <source>
        <dbReference type="PROSITE" id="PS51471"/>
    </source>
</evidence>
<sequence>MDSTSSLPDVWPEPVVPVQSLSEAGISAVPPQYIKPPKERPVFPAPSLDVPIVDVARFLDGGAPPDEQQLQAVADACSQYGFFQVVNHGVEASTVEQMRGAWTRFFGLGMEEKKVCSNSPAAPEGYGSRAGVEKGACLDWGDYYFLHVMPSEIKCRNKWPKSPHDLREITEEYGRKLMNLSEVLLKAISMSLGLDESYLHAAFGGGGGGGVAACMRVNYYPTCPQPGLTLGISSHSDAGGIAVLLADDGVSGTQVRKGDTWYTVQPIPRAFLVNVGDQIQVIKLI</sequence>
<dbReference type="GO" id="GO:0046872">
    <property type="term" value="F:metal ion binding"/>
    <property type="evidence" value="ECO:0007669"/>
    <property type="project" value="UniProtKB-KW"/>
</dbReference>
<dbReference type="Proteomes" id="UP000729402">
    <property type="component" value="Unassembled WGS sequence"/>
</dbReference>
<dbReference type="GO" id="GO:0016491">
    <property type="term" value="F:oxidoreductase activity"/>
    <property type="evidence" value="ECO:0007669"/>
    <property type="project" value="UniProtKB-KW"/>
</dbReference>
<reference evidence="6" key="1">
    <citation type="journal article" date="2021" name="bioRxiv">
        <title>Whole Genome Assembly and Annotation of Northern Wild Rice, Zizania palustris L., Supports a Whole Genome Duplication in the Zizania Genus.</title>
        <authorList>
            <person name="Haas M."/>
            <person name="Kono T."/>
            <person name="Macchietto M."/>
            <person name="Millas R."/>
            <person name="McGilp L."/>
            <person name="Shao M."/>
            <person name="Duquette J."/>
            <person name="Hirsch C.N."/>
            <person name="Kimball J."/>
        </authorList>
    </citation>
    <scope>NUCLEOTIDE SEQUENCE</scope>
    <source>
        <tissue evidence="6">Fresh leaf tissue</tissue>
    </source>
</reference>
<evidence type="ECO:0000256" key="3">
    <source>
        <dbReference type="ARBA" id="ARBA00023004"/>
    </source>
</evidence>
<evidence type="ECO:0000256" key="4">
    <source>
        <dbReference type="RuleBase" id="RU003682"/>
    </source>
</evidence>
<dbReference type="PANTHER" id="PTHR47991">
    <property type="entry name" value="OXOGLUTARATE/IRON-DEPENDENT DIOXYGENASE"/>
    <property type="match status" value="1"/>
</dbReference>
<dbReference type="Pfam" id="PF03171">
    <property type="entry name" value="2OG-FeII_Oxy"/>
    <property type="match status" value="1"/>
</dbReference>
<dbReference type="PROSITE" id="PS51471">
    <property type="entry name" value="FE2OG_OXY"/>
    <property type="match status" value="1"/>
</dbReference>
<accession>A0A8J5WJ30</accession>